<keyword evidence="3" id="KW-1185">Reference proteome</keyword>
<gene>
    <name evidence="2" type="ORF">D9613_007745</name>
</gene>
<feature type="chain" id="PRO_5034643981" evidence="1">
    <location>
        <begin position="22"/>
        <end position="194"/>
    </location>
</feature>
<evidence type="ECO:0000313" key="3">
    <source>
        <dbReference type="Proteomes" id="UP000521872"/>
    </source>
</evidence>
<dbReference type="Proteomes" id="UP000521872">
    <property type="component" value="Unassembled WGS sequence"/>
</dbReference>
<evidence type="ECO:0000256" key="1">
    <source>
        <dbReference type="SAM" id="SignalP"/>
    </source>
</evidence>
<accession>A0A8H4VKV4</accession>
<evidence type="ECO:0000313" key="2">
    <source>
        <dbReference type="EMBL" id="KAF4613618.1"/>
    </source>
</evidence>
<keyword evidence="1" id="KW-0732">Signal</keyword>
<protein>
    <submittedName>
        <fullName evidence="2">Uncharacterized protein</fullName>
    </submittedName>
</protein>
<comment type="caution">
    <text evidence="2">The sequence shown here is derived from an EMBL/GenBank/DDBJ whole genome shotgun (WGS) entry which is preliminary data.</text>
</comment>
<feature type="signal peptide" evidence="1">
    <location>
        <begin position="1"/>
        <end position="21"/>
    </location>
</feature>
<dbReference type="EMBL" id="JAACJL010000045">
    <property type="protein sequence ID" value="KAF4613618.1"/>
    <property type="molecule type" value="Genomic_DNA"/>
</dbReference>
<reference evidence="2 3" key="1">
    <citation type="submission" date="2019-12" db="EMBL/GenBank/DDBJ databases">
        <authorList>
            <person name="Floudas D."/>
            <person name="Bentzer J."/>
            <person name="Ahren D."/>
            <person name="Johansson T."/>
            <person name="Persson P."/>
            <person name="Tunlid A."/>
        </authorList>
    </citation>
    <scope>NUCLEOTIDE SEQUENCE [LARGE SCALE GENOMIC DNA]</scope>
    <source>
        <strain evidence="2 3">CBS 102.39</strain>
    </source>
</reference>
<proteinExistence type="predicted"/>
<sequence>MFSTLFTVALFVAPAIQGVFADFAINSPQLTQCKESTISWEPTKAPYNLIVVRDSDQCGDALVEVGDFNKTSISWKANIKAGTKVVLSLVDADDNEAWSKTITVAASDDSSCLGTSSASSASASAPAGSSSVANFLPSITVSSDTSAQSDTANINPVGAANAGTNPFSSGAITVRQASTPLLALAGLVAAVTLL</sequence>
<dbReference type="AlphaFoldDB" id="A0A8H4VKV4"/>
<organism evidence="2 3">
    <name type="scientific">Agrocybe pediades</name>
    <dbReference type="NCBI Taxonomy" id="84607"/>
    <lineage>
        <taxon>Eukaryota</taxon>
        <taxon>Fungi</taxon>
        <taxon>Dikarya</taxon>
        <taxon>Basidiomycota</taxon>
        <taxon>Agaricomycotina</taxon>
        <taxon>Agaricomycetes</taxon>
        <taxon>Agaricomycetidae</taxon>
        <taxon>Agaricales</taxon>
        <taxon>Agaricineae</taxon>
        <taxon>Strophariaceae</taxon>
        <taxon>Agrocybe</taxon>
    </lineage>
</organism>
<name>A0A8H4VKV4_9AGAR</name>